<keyword evidence="3" id="KW-1185">Reference proteome</keyword>
<reference evidence="2 3" key="1">
    <citation type="journal article" date="2022" name="Int. J. Syst. Evol. Microbiol.">
        <title>Neobacillus kokaensis sp. nov., isolated from soil.</title>
        <authorList>
            <person name="Yuki K."/>
            <person name="Matsubara H."/>
            <person name="Yamaguchi S."/>
        </authorList>
    </citation>
    <scope>NUCLEOTIDE SEQUENCE [LARGE SCALE GENOMIC DNA]</scope>
    <source>
        <strain evidence="2 3">LOB 377</strain>
    </source>
</reference>
<keyword evidence="1" id="KW-0472">Membrane</keyword>
<proteinExistence type="predicted"/>
<feature type="transmembrane region" description="Helical" evidence="1">
    <location>
        <begin position="6"/>
        <end position="25"/>
    </location>
</feature>
<evidence type="ECO:0000313" key="2">
    <source>
        <dbReference type="EMBL" id="GHI01411.1"/>
    </source>
</evidence>
<organism evidence="2 3">
    <name type="scientific">Neobacillus kokaensis</name>
    <dbReference type="NCBI Taxonomy" id="2759023"/>
    <lineage>
        <taxon>Bacteria</taxon>
        <taxon>Bacillati</taxon>
        <taxon>Bacillota</taxon>
        <taxon>Bacilli</taxon>
        <taxon>Bacillales</taxon>
        <taxon>Bacillaceae</taxon>
        <taxon>Neobacillus</taxon>
    </lineage>
</organism>
<evidence type="ECO:0008006" key="4">
    <source>
        <dbReference type="Google" id="ProtNLM"/>
    </source>
</evidence>
<evidence type="ECO:0000313" key="3">
    <source>
        <dbReference type="Proteomes" id="UP000637074"/>
    </source>
</evidence>
<protein>
    <recommendedName>
        <fullName evidence="4">Short-chain dehydrogenase</fullName>
    </recommendedName>
</protein>
<dbReference type="EMBL" id="BNDS01000041">
    <property type="protein sequence ID" value="GHI01411.1"/>
    <property type="molecule type" value="Genomic_DNA"/>
</dbReference>
<keyword evidence="1" id="KW-1133">Transmembrane helix</keyword>
<gene>
    <name evidence="2" type="ORF">AM1BK_49530</name>
</gene>
<feature type="transmembrane region" description="Helical" evidence="1">
    <location>
        <begin position="56"/>
        <end position="77"/>
    </location>
</feature>
<dbReference type="Proteomes" id="UP000637074">
    <property type="component" value="Unassembled WGS sequence"/>
</dbReference>
<name>A0ABQ3NBW2_9BACI</name>
<dbReference type="RefSeq" id="WP_191277064.1">
    <property type="nucleotide sequence ID" value="NZ_BNDS01000041.1"/>
</dbReference>
<comment type="caution">
    <text evidence="2">The sequence shown here is derived from an EMBL/GenBank/DDBJ whole genome shotgun (WGS) entry which is preliminary data.</text>
</comment>
<keyword evidence="1" id="KW-0812">Transmembrane</keyword>
<evidence type="ECO:0000256" key="1">
    <source>
        <dbReference type="SAM" id="Phobius"/>
    </source>
</evidence>
<accession>A0ABQ3NBW2</accession>
<sequence length="78" mass="8960">MNLFEMTIAILIVAILAFSLFYTLVVGRRQKAIDGEFDSQIADHVQKNVYAKNPVFLAYGIFFALLLFIIFFIAITFY</sequence>